<dbReference type="SUPFAM" id="SSF53041">
    <property type="entry name" value="Resolvase-like"/>
    <property type="match status" value="1"/>
</dbReference>
<comment type="caution">
    <text evidence="2">The sequence shown here is derived from an EMBL/GenBank/DDBJ whole genome shotgun (WGS) entry which is preliminary data.</text>
</comment>
<name>A0AAW4VR60_9FIRM</name>
<dbReference type="GO" id="GO:0003677">
    <property type="term" value="F:DNA binding"/>
    <property type="evidence" value="ECO:0007669"/>
    <property type="project" value="InterPro"/>
</dbReference>
<dbReference type="EMBL" id="JAJDKZ010000013">
    <property type="protein sequence ID" value="MCB8610157.1"/>
    <property type="molecule type" value="Genomic_DNA"/>
</dbReference>
<dbReference type="PROSITE" id="PS51736">
    <property type="entry name" value="RECOMBINASES_3"/>
    <property type="match status" value="1"/>
</dbReference>
<evidence type="ECO:0000313" key="3">
    <source>
        <dbReference type="Proteomes" id="UP001198439"/>
    </source>
</evidence>
<dbReference type="CDD" id="cd03770">
    <property type="entry name" value="SR_TndX_transposase"/>
    <property type="match status" value="1"/>
</dbReference>
<dbReference type="Gene3D" id="3.40.50.1390">
    <property type="entry name" value="Resolvase, N-terminal catalytic domain"/>
    <property type="match status" value="1"/>
</dbReference>
<dbReference type="PANTHER" id="PTHR30461:SF23">
    <property type="entry name" value="DNA RECOMBINASE-RELATED"/>
    <property type="match status" value="1"/>
</dbReference>
<protein>
    <submittedName>
        <fullName evidence="2">Recombinase family protein</fullName>
    </submittedName>
</protein>
<dbReference type="GO" id="GO:0000150">
    <property type="term" value="F:DNA strand exchange activity"/>
    <property type="evidence" value="ECO:0007669"/>
    <property type="project" value="InterPro"/>
</dbReference>
<evidence type="ECO:0000313" key="2">
    <source>
        <dbReference type="EMBL" id="MCB8610157.1"/>
    </source>
</evidence>
<dbReference type="InterPro" id="IPR036162">
    <property type="entry name" value="Resolvase-like_N_sf"/>
</dbReference>
<organism evidence="2 3">
    <name type="scientific">Faecalibacillus faecis</name>
    <dbReference type="NCBI Taxonomy" id="1982628"/>
    <lineage>
        <taxon>Bacteria</taxon>
        <taxon>Bacillati</taxon>
        <taxon>Bacillota</taxon>
        <taxon>Erysipelotrichia</taxon>
        <taxon>Erysipelotrichales</taxon>
        <taxon>Coprobacillaceae</taxon>
        <taxon>Faecalibacillus</taxon>
    </lineage>
</organism>
<sequence length="210" mass="23780">MATANYIKGQNEAKITALYCRLSQDDGREGESNSISNQKEILLAYAQRNNFPNPQFFTDDGFSGTTFDRPSFIQMENLVEQGVVDTIIVKDLSRFGRNYLDVGNYLEIKYPTLGVRLIAIQENVDTLKETGTEMMPFNNIFNEWYAAQTSKKIRAVWKNKAANGKRVSSSVPFGYVRNPQDKEDWLVDEPAAEVVRKIYALCTFANCTAT</sequence>
<accession>A0AAW4VR60</accession>
<dbReference type="RefSeq" id="WP_227279508.1">
    <property type="nucleotide sequence ID" value="NZ_JAJDKR010000013.1"/>
</dbReference>
<evidence type="ECO:0000259" key="1">
    <source>
        <dbReference type="PROSITE" id="PS51736"/>
    </source>
</evidence>
<dbReference type="AlphaFoldDB" id="A0AAW4VR60"/>
<dbReference type="Gene3D" id="3.90.1750.20">
    <property type="entry name" value="Putative Large Serine Recombinase, Chain B, Domain 2"/>
    <property type="match status" value="1"/>
</dbReference>
<dbReference type="InterPro" id="IPR050639">
    <property type="entry name" value="SSR_resolvase"/>
</dbReference>
<feature type="domain" description="Resolvase/invertase-type recombinase catalytic" evidence="1">
    <location>
        <begin position="15"/>
        <end position="164"/>
    </location>
</feature>
<proteinExistence type="predicted"/>
<reference evidence="2" key="1">
    <citation type="submission" date="2021-10" db="EMBL/GenBank/DDBJ databases">
        <title>Collection of gut derived symbiotic bacterial strains cultured from healthy donors.</title>
        <authorList>
            <person name="Lin H."/>
            <person name="Littmann E."/>
            <person name="Kohout C."/>
            <person name="Pamer E.G."/>
        </authorList>
    </citation>
    <scope>NUCLEOTIDE SEQUENCE</scope>
    <source>
        <strain evidence="2">DFI.4.48</strain>
    </source>
</reference>
<dbReference type="SMART" id="SM00857">
    <property type="entry name" value="Resolvase"/>
    <property type="match status" value="1"/>
</dbReference>
<dbReference type="Pfam" id="PF00239">
    <property type="entry name" value="Resolvase"/>
    <property type="match status" value="1"/>
</dbReference>
<dbReference type="PANTHER" id="PTHR30461">
    <property type="entry name" value="DNA-INVERTASE FROM LAMBDOID PROPHAGE"/>
    <property type="match status" value="1"/>
</dbReference>
<dbReference type="InterPro" id="IPR006119">
    <property type="entry name" value="Resolv_N"/>
</dbReference>
<gene>
    <name evidence="2" type="ORF">LJD69_06080</name>
</gene>
<dbReference type="Proteomes" id="UP001198439">
    <property type="component" value="Unassembled WGS sequence"/>
</dbReference>
<dbReference type="InterPro" id="IPR038109">
    <property type="entry name" value="DNA_bind_recomb_sf"/>
</dbReference>